<evidence type="ECO:0000313" key="2">
    <source>
        <dbReference type="Proteomes" id="UP000315252"/>
    </source>
</evidence>
<dbReference type="Proteomes" id="UP000315252">
    <property type="component" value="Unassembled WGS sequence"/>
</dbReference>
<evidence type="ECO:0000313" key="1">
    <source>
        <dbReference type="EMBL" id="TQV80340.1"/>
    </source>
</evidence>
<gene>
    <name evidence="1" type="ORF">FKG95_09095</name>
</gene>
<name>A0A545TSZ3_9PROT</name>
<dbReference type="OrthoDB" id="7562030at2"/>
<protein>
    <submittedName>
        <fullName evidence="1">Uncharacterized protein</fullName>
    </submittedName>
</protein>
<dbReference type="RefSeq" id="WP_142896053.1">
    <property type="nucleotide sequence ID" value="NZ_ML660054.1"/>
</dbReference>
<reference evidence="1 2" key="1">
    <citation type="submission" date="2019-06" db="EMBL/GenBank/DDBJ databases">
        <title>Whole genome sequence for Rhodospirillaceae sp. R148.</title>
        <authorList>
            <person name="Wang G."/>
        </authorList>
    </citation>
    <scope>NUCLEOTIDE SEQUENCE [LARGE SCALE GENOMIC DNA]</scope>
    <source>
        <strain evidence="1 2">R148</strain>
    </source>
</reference>
<sequence length="165" mass="18195">MTLIREPGTVEHAIHKAACDLTADGESGYDILARALGLASGNLVRKWSNPNQPERPSLLQCLVIDQVYVNRSCGTPPIHAVYEARLEAATSQRPPHVAEDPLHRITKTMKEVSEGIERFGELVKAGKASPNCLFELERELQEAADQIEGMRRDARALYPITEVPA</sequence>
<proteinExistence type="predicted"/>
<comment type="caution">
    <text evidence="1">The sequence shown here is derived from an EMBL/GenBank/DDBJ whole genome shotgun (WGS) entry which is preliminary data.</text>
</comment>
<keyword evidence="2" id="KW-1185">Reference proteome</keyword>
<dbReference type="EMBL" id="VHSH01000003">
    <property type="protein sequence ID" value="TQV80340.1"/>
    <property type="molecule type" value="Genomic_DNA"/>
</dbReference>
<organism evidence="1 2">
    <name type="scientific">Denitrobaculum tricleocarpae</name>
    <dbReference type="NCBI Taxonomy" id="2591009"/>
    <lineage>
        <taxon>Bacteria</taxon>
        <taxon>Pseudomonadati</taxon>
        <taxon>Pseudomonadota</taxon>
        <taxon>Alphaproteobacteria</taxon>
        <taxon>Rhodospirillales</taxon>
        <taxon>Rhodospirillaceae</taxon>
        <taxon>Denitrobaculum</taxon>
    </lineage>
</organism>
<dbReference type="GO" id="GO:0003677">
    <property type="term" value="F:DNA binding"/>
    <property type="evidence" value="ECO:0007669"/>
    <property type="project" value="InterPro"/>
</dbReference>
<dbReference type="InterPro" id="IPR009679">
    <property type="entry name" value="Phage_186_CII-like"/>
</dbReference>
<dbReference type="AlphaFoldDB" id="A0A545TSZ3"/>
<accession>A0A545TSZ3</accession>
<dbReference type="Pfam" id="PF06892">
    <property type="entry name" value="Phage_CP76"/>
    <property type="match status" value="1"/>
</dbReference>